<reference evidence="2" key="1">
    <citation type="submission" date="2020-03" db="EMBL/GenBank/DDBJ databases">
        <title>The deep terrestrial virosphere.</title>
        <authorList>
            <person name="Holmfeldt K."/>
            <person name="Nilsson E."/>
            <person name="Simone D."/>
            <person name="Lopez-Fernandez M."/>
            <person name="Wu X."/>
            <person name="de Brujin I."/>
            <person name="Lundin D."/>
            <person name="Andersson A."/>
            <person name="Bertilsson S."/>
            <person name="Dopson M."/>
        </authorList>
    </citation>
    <scope>NUCLEOTIDE SEQUENCE</scope>
    <source>
        <strain evidence="2">TM448A00186</strain>
    </source>
</reference>
<proteinExistence type="predicted"/>
<evidence type="ECO:0000313" key="2">
    <source>
        <dbReference type="EMBL" id="QJA45124.1"/>
    </source>
</evidence>
<name>A0A6H1ZC47_9ZZZZ</name>
<evidence type="ECO:0000256" key="1">
    <source>
        <dbReference type="SAM" id="MobiDB-lite"/>
    </source>
</evidence>
<protein>
    <submittedName>
        <fullName evidence="2">Uncharacterized protein</fullName>
    </submittedName>
</protein>
<organism evidence="2">
    <name type="scientific">viral metagenome</name>
    <dbReference type="NCBI Taxonomy" id="1070528"/>
    <lineage>
        <taxon>unclassified sequences</taxon>
        <taxon>metagenomes</taxon>
        <taxon>organismal metagenomes</taxon>
    </lineage>
</organism>
<gene>
    <name evidence="2" type="ORF">TM448A00186_0036</name>
</gene>
<dbReference type="AlphaFoldDB" id="A0A6H1ZC47"/>
<sequence length="156" mass="17661">MKVLTQENLKEKKMKVLTQENLKKYKYLEAIIKGLSSHVKSLKKQFENSLMEGEKLKPGDLIARLSTTSRASLSRDKVIAAFLDVMNQVEIEKRLNSIPKTDSTGAKIEFIVLPQDFNAVVETLIYKILEKIPNGKKNNKNGKNGKNGVATIDDRW</sequence>
<accession>A0A6H1ZC47</accession>
<feature type="region of interest" description="Disordered" evidence="1">
    <location>
        <begin position="136"/>
        <end position="156"/>
    </location>
</feature>
<dbReference type="EMBL" id="MT143986">
    <property type="protein sequence ID" value="QJA45124.1"/>
    <property type="molecule type" value="Genomic_DNA"/>
</dbReference>